<protein>
    <recommendedName>
        <fullName evidence="5">TrbC/VirB2 family protein</fullName>
    </recommendedName>
</protein>
<keyword evidence="3" id="KW-0614">Plasmid</keyword>
<geneLocation type="plasmid" evidence="3 4">
    <name>unnamed1</name>
</geneLocation>
<keyword evidence="2" id="KW-0812">Transmembrane</keyword>
<reference evidence="3 4" key="1">
    <citation type="submission" date="2019-10" db="EMBL/GenBank/DDBJ databases">
        <title>Rubrobacter sp nov SCSIO 52090 isolated from a deep-sea sediment in the South China Sea.</title>
        <authorList>
            <person name="Chen R.W."/>
        </authorList>
    </citation>
    <scope>NUCLEOTIDE SEQUENCE [LARGE SCALE GENOMIC DNA]</scope>
    <source>
        <strain evidence="3 4">SCSIO 52909</strain>
        <plasmid evidence="3 4">unnamed1</plasmid>
    </source>
</reference>
<dbReference type="RefSeq" id="WP_166180883.1">
    <property type="nucleotide sequence ID" value="NZ_CP045120.1"/>
</dbReference>
<keyword evidence="2" id="KW-0472">Membrane</keyword>
<gene>
    <name evidence="3" type="ORF">GBA63_22695</name>
</gene>
<proteinExistence type="predicted"/>
<evidence type="ECO:0000256" key="2">
    <source>
        <dbReference type="SAM" id="Phobius"/>
    </source>
</evidence>
<organism evidence="3 4">
    <name type="scientific">Rubrobacter tropicus</name>
    <dbReference type="NCBI Taxonomy" id="2653851"/>
    <lineage>
        <taxon>Bacteria</taxon>
        <taxon>Bacillati</taxon>
        <taxon>Actinomycetota</taxon>
        <taxon>Rubrobacteria</taxon>
        <taxon>Rubrobacterales</taxon>
        <taxon>Rubrobacteraceae</taxon>
        <taxon>Rubrobacter</taxon>
    </lineage>
</organism>
<dbReference type="Proteomes" id="UP000501452">
    <property type="component" value="Plasmid unnamed1"/>
</dbReference>
<dbReference type="EMBL" id="CP045120">
    <property type="protein sequence ID" value="QIN85509.1"/>
    <property type="molecule type" value="Genomic_DNA"/>
</dbReference>
<name>A0A6G8QG81_9ACTN</name>
<evidence type="ECO:0000313" key="4">
    <source>
        <dbReference type="Proteomes" id="UP000501452"/>
    </source>
</evidence>
<keyword evidence="2" id="KW-1133">Transmembrane helix</keyword>
<evidence type="ECO:0000313" key="3">
    <source>
        <dbReference type="EMBL" id="QIN85509.1"/>
    </source>
</evidence>
<sequence>MNCRDPGALGGAGLGTQGEPEGKEKVLLNVTRNPVEAALFGARRCDGRTRRGADAPPQVVEAAGPPRDLVNGSSLGPALSRFRADLPLAILAAFAAVLVGVLAADPALAQAGGGTGSEINNAITQLSSWLATLVVSIGGVALLIAVIVWMFSGSNSQRREGAVRWIGTIIVAIFVGLSVPAIISLIQSFAGGGGGG</sequence>
<dbReference type="KEGG" id="rub:GBA63_22695"/>
<keyword evidence="4" id="KW-1185">Reference proteome</keyword>
<dbReference type="AlphaFoldDB" id="A0A6G8QG81"/>
<accession>A0A6G8QG81</accession>
<feature type="transmembrane region" description="Helical" evidence="2">
    <location>
        <begin position="129"/>
        <end position="151"/>
    </location>
</feature>
<evidence type="ECO:0008006" key="5">
    <source>
        <dbReference type="Google" id="ProtNLM"/>
    </source>
</evidence>
<feature type="transmembrane region" description="Helical" evidence="2">
    <location>
        <begin position="163"/>
        <end position="186"/>
    </location>
</feature>
<feature type="region of interest" description="Disordered" evidence="1">
    <location>
        <begin position="1"/>
        <end position="21"/>
    </location>
</feature>
<feature type="transmembrane region" description="Helical" evidence="2">
    <location>
        <begin position="88"/>
        <end position="109"/>
    </location>
</feature>
<evidence type="ECO:0000256" key="1">
    <source>
        <dbReference type="SAM" id="MobiDB-lite"/>
    </source>
</evidence>
<feature type="region of interest" description="Disordered" evidence="1">
    <location>
        <begin position="47"/>
        <end position="66"/>
    </location>
</feature>